<dbReference type="EMBL" id="SGPL01000318">
    <property type="protein sequence ID" value="THH13886.1"/>
    <property type="molecule type" value="Genomic_DNA"/>
</dbReference>
<comment type="pathway">
    <text evidence="1">Amino-acid degradation; L-phenylalanine degradation; acetoacetate and fumarate from L-phenylalanine: step 4/6.</text>
</comment>
<keyword evidence="6" id="KW-0408">Iron</keyword>
<dbReference type="SUPFAM" id="SSF51182">
    <property type="entry name" value="RmlC-like cupins"/>
    <property type="match status" value="1"/>
</dbReference>
<dbReference type="Pfam" id="PF20510">
    <property type="entry name" value="HgmA_N"/>
    <property type="match status" value="1"/>
</dbReference>
<evidence type="ECO:0000256" key="5">
    <source>
        <dbReference type="ARBA" id="ARBA00023002"/>
    </source>
</evidence>
<dbReference type="GO" id="GO:0004411">
    <property type="term" value="F:homogentisate 1,2-dioxygenase activity"/>
    <property type="evidence" value="ECO:0007669"/>
    <property type="project" value="UniProtKB-EC"/>
</dbReference>
<evidence type="ECO:0000256" key="2">
    <source>
        <dbReference type="ARBA" id="ARBA00013127"/>
    </source>
</evidence>
<evidence type="ECO:0000313" key="9">
    <source>
        <dbReference type="Proteomes" id="UP000310158"/>
    </source>
</evidence>
<evidence type="ECO:0000256" key="1">
    <source>
        <dbReference type="ARBA" id="ARBA00004704"/>
    </source>
</evidence>
<dbReference type="PANTHER" id="PTHR11056:SF0">
    <property type="entry name" value="HOMOGENTISATE 1,2-DIOXYGENASE"/>
    <property type="match status" value="1"/>
</dbReference>
<name>A0A4S4LNN4_9AGAM</name>
<dbReference type="Proteomes" id="UP000310158">
    <property type="component" value="Unassembled WGS sequence"/>
</dbReference>
<dbReference type="GO" id="GO:0006570">
    <property type="term" value="P:tyrosine metabolic process"/>
    <property type="evidence" value="ECO:0007669"/>
    <property type="project" value="InterPro"/>
</dbReference>
<keyword evidence="3" id="KW-0479">Metal-binding</keyword>
<dbReference type="InterPro" id="IPR046452">
    <property type="entry name" value="HgmA_N"/>
</dbReference>
<accession>A0A4S4LNN4</accession>
<reference evidence="8 9" key="1">
    <citation type="submission" date="2019-02" db="EMBL/GenBank/DDBJ databases">
        <title>Genome sequencing of the rare red list fungi Bondarzewia mesenterica.</title>
        <authorList>
            <person name="Buettner E."/>
            <person name="Kellner H."/>
        </authorList>
    </citation>
    <scope>NUCLEOTIDE SEQUENCE [LARGE SCALE GENOMIC DNA]</scope>
    <source>
        <strain evidence="8 9">DSM 108281</strain>
    </source>
</reference>
<dbReference type="AlphaFoldDB" id="A0A4S4LNN4"/>
<dbReference type="OrthoDB" id="1689029at2759"/>
<dbReference type="PANTHER" id="PTHR11056">
    <property type="entry name" value="HOMOGENTISATE 1,2-DIOXYGENASE"/>
    <property type="match status" value="1"/>
</dbReference>
<evidence type="ECO:0000259" key="7">
    <source>
        <dbReference type="Pfam" id="PF20510"/>
    </source>
</evidence>
<dbReference type="EC" id="1.13.11.5" evidence="2"/>
<evidence type="ECO:0000313" key="8">
    <source>
        <dbReference type="EMBL" id="THH13886.1"/>
    </source>
</evidence>
<proteinExistence type="predicted"/>
<keyword evidence="5" id="KW-0560">Oxidoreductase</keyword>
<evidence type="ECO:0000256" key="6">
    <source>
        <dbReference type="ARBA" id="ARBA00023004"/>
    </source>
</evidence>
<evidence type="ECO:0000256" key="4">
    <source>
        <dbReference type="ARBA" id="ARBA00022964"/>
    </source>
</evidence>
<protein>
    <recommendedName>
        <fullName evidence="2">homogentisate 1,2-dioxygenase</fullName>
        <ecNumber evidence="2">1.13.11.5</ecNumber>
    </recommendedName>
</protein>
<organism evidence="8 9">
    <name type="scientific">Bondarzewia mesenterica</name>
    <dbReference type="NCBI Taxonomy" id="1095465"/>
    <lineage>
        <taxon>Eukaryota</taxon>
        <taxon>Fungi</taxon>
        <taxon>Dikarya</taxon>
        <taxon>Basidiomycota</taxon>
        <taxon>Agaricomycotina</taxon>
        <taxon>Agaricomycetes</taxon>
        <taxon>Russulales</taxon>
        <taxon>Bondarzewiaceae</taxon>
        <taxon>Bondarzewia</taxon>
    </lineage>
</organism>
<sequence>MLSIPSRRCLRRLAVVRSPLPAFRNTITPSNARYISSNHGVTAKSSYITSTSDKDPYQYQVGFGNRFASEAIPGTLPVAQHSPQRCKYDLYTESMTGTSFMAPRAESKTAWLYRIRPSVAHKGFTRLPDNPDLEHNFSLSLPIALPCSTPSMSMSAGADIVFYQSTSCLSNSVRFSQLTSLRLALRCVWEISPSRMLQAADSYTAIQHRSLFGSQTGIYGNRRPELFQIGLGGLWDPKLPYRSIVV</sequence>
<dbReference type="UniPathway" id="UPA00139">
    <property type="reaction ID" value="UER00339"/>
</dbReference>
<dbReference type="InterPro" id="IPR011051">
    <property type="entry name" value="RmlC_Cupin_sf"/>
</dbReference>
<feature type="domain" description="Homogentisate 1,2-dioxygenase N-terminal" evidence="7">
    <location>
        <begin position="58"/>
        <end position="130"/>
    </location>
</feature>
<keyword evidence="4" id="KW-0223">Dioxygenase</keyword>
<evidence type="ECO:0000256" key="3">
    <source>
        <dbReference type="ARBA" id="ARBA00022723"/>
    </source>
</evidence>
<dbReference type="GO" id="GO:0005737">
    <property type="term" value="C:cytoplasm"/>
    <property type="evidence" value="ECO:0007669"/>
    <property type="project" value="TreeGrafter"/>
</dbReference>
<dbReference type="GO" id="GO:0006559">
    <property type="term" value="P:L-phenylalanine catabolic process"/>
    <property type="evidence" value="ECO:0007669"/>
    <property type="project" value="UniProtKB-UniPathway"/>
</dbReference>
<dbReference type="GO" id="GO:0046872">
    <property type="term" value="F:metal ion binding"/>
    <property type="evidence" value="ECO:0007669"/>
    <property type="project" value="UniProtKB-KW"/>
</dbReference>
<comment type="caution">
    <text evidence="8">The sequence shown here is derived from an EMBL/GenBank/DDBJ whole genome shotgun (WGS) entry which is preliminary data.</text>
</comment>
<dbReference type="InterPro" id="IPR005708">
    <property type="entry name" value="Homogentis_dOase"/>
</dbReference>
<gene>
    <name evidence="8" type="ORF">EW146_g6398</name>
</gene>
<keyword evidence="9" id="KW-1185">Reference proteome</keyword>